<feature type="transmembrane region" description="Helical" evidence="2">
    <location>
        <begin position="117"/>
        <end position="136"/>
    </location>
</feature>
<proteinExistence type="predicted"/>
<organism evidence="3">
    <name type="scientific">Rhizophagus irregularis</name>
    <dbReference type="NCBI Taxonomy" id="588596"/>
    <lineage>
        <taxon>Eukaryota</taxon>
        <taxon>Fungi</taxon>
        <taxon>Fungi incertae sedis</taxon>
        <taxon>Mucoromycota</taxon>
        <taxon>Glomeromycotina</taxon>
        <taxon>Glomeromycetes</taxon>
        <taxon>Glomerales</taxon>
        <taxon>Glomeraceae</taxon>
        <taxon>Rhizophagus</taxon>
    </lineage>
</organism>
<reference evidence="3" key="1">
    <citation type="journal article" date="2012" name="New Phytol.">
        <title>Comparative analysis of mitochondrial genomes of Rhizophagus irregularis - syn. Glomus irregulare - reveals a polymorphism induced by variability generating elements.</title>
        <authorList>
            <person name="Formey D."/>
            <person name="Moles M."/>
            <person name="Haouy A."/>
            <person name="Savelli B."/>
            <person name="Bouchez O."/>
            <person name="Becard G."/>
            <person name="Roux C."/>
        </authorList>
    </citation>
    <scope>NUCLEOTIDE SEQUENCE</scope>
</reference>
<dbReference type="AlphaFoldDB" id="I6XFE4"/>
<dbReference type="EMBL" id="JQ514224">
    <property type="protein sequence ID" value="AFN42466.1"/>
    <property type="molecule type" value="Genomic_DNA"/>
</dbReference>
<evidence type="ECO:0000256" key="2">
    <source>
        <dbReference type="SAM" id="Phobius"/>
    </source>
</evidence>
<feature type="transmembrane region" description="Helical" evidence="2">
    <location>
        <begin position="47"/>
        <end position="73"/>
    </location>
</feature>
<keyword evidence="2" id="KW-1133">Transmembrane helix</keyword>
<sequence length="245" mass="28599">MIWARRLWRTFIRYLFIIYTTLPILTMLTLTRILVPVFYMDKRTGRIFRILGAAWWFVFEELSTITSVPALILPTPENPYAAWLDLFRRVSQFFFYYSFIFFLTILLIPFVIYRAAIFLITQVILLLNFLLAFLPVRPAPNPPQYITVINRRVELGQVRQFSTSAIFFYLSSHVPEIGIKSLVEKEIISPISGVGRKTIEELAKENLGFSPFLTKEQLAKLEAEWETEKNQDSEIENIPEIGDTS</sequence>
<keyword evidence="2" id="KW-0812">Transmembrane</keyword>
<feature type="transmembrane region" description="Helical" evidence="2">
    <location>
        <begin position="93"/>
        <end position="112"/>
    </location>
</feature>
<evidence type="ECO:0000313" key="3">
    <source>
        <dbReference type="EMBL" id="AFN42466.1"/>
    </source>
</evidence>
<feature type="transmembrane region" description="Helical" evidence="2">
    <location>
        <begin position="12"/>
        <end position="35"/>
    </location>
</feature>
<feature type="region of interest" description="Disordered" evidence="1">
    <location>
        <begin position="225"/>
        <end position="245"/>
    </location>
</feature>
<accession>I6XFE4</accession>
<keyword evidence="2" id="KW-0472">Membrane</keyword>
<keyword evidence="3" id="KW-0496">Mitochondrion</keyword>
<evidence type="ECO:0000256" key="1">
    <source>
        <dbReference type="SAM" id="MobiDB-lite"/>
    </source>
</evidence>
<protein>
    <submittedName>
        <fullName evidence="3">Uncharacterized protein</fullName>
    </submittedName>
</protein>
<geneLocation type="mitochondrion" evidence="3"/>
<name>I6XFE4_9GLOM</name>